<dbReference type="Pfam" id="PF17853">
    <property type="entry name" value="GGDEF_2"/>
    <property type="match status" value="1"/>
</dbReference>
<comment type="subcellular location">
    <subcellularLocation>
        <location evidence="1">Cytoplasm</location>
    </subcellularLocation>
</comment>
<name>A0A7X0SRA7_9BACL</name>
<dbReference type="InterPro" id="IPR001789">
    <property type="entry name" value="Sig_transdc_resp-reg_receiver"/>
</dbReference>
<dbReference type="PROSITE" id="PS50110">
    <property type="entry name" value="RESPONSE_REGULATORY"/>
    <property type="match status" value="1"/>
</dbReference>
<dbReference type="GO" id="GO:0003700">
    <property type="term" value="F:DNA-binding transcription factor activity"/>
    <property type="evidence" value="ECO:0007669"/>
    <property type="project" value="InterPro"/>
</dbReference>
<keyword evidence="7" id="KW-0804">Transcription</keyword>
<sequence>MYKVLIVDDEYYFRQALKVTLPWEELGFRIAGEAKNGEEALARMAEWEPDIVLVDINMPIMDGIDFIQNVRGSERDPKFIVLTGHNEFAYAKQAVQLGVFNYVLKPINEEELRDSLLDLKNLIQKERSAGLELEELKKQAKENLPVLKERFLNKWLQGQDIMNPSKNIERLKYLGINLDAPCYAVIVLEIDSNENIVSEENKQIYKLAVQDIAQERIPENCVNTTCYDMNDRFVIIIGMEEDSGDRMESLCEMIRQSVQARLPCTVTIGVGNGHRGLESISVSYQEALYALKHRFVLGGNQVILHSMISESGMKASLFTLERRSNLLMCLRIGDLSETEAWITAFFRDALDRNASMEMFLLSGLEIVSTCLEFLDETSQSFERIFPEMGHRDLFQQIGSLDSIGRLESWTRTFILKVMKHVQDRKQSRTVKVVEEVKAYIQDHYRNEDLRIEDIAKYVNMNYNHLCYVFKKETSVTINDYLTELRIKKAKDLFDQGIQVVQYVASQVGYADSNYFSKCFRKYLGISPSKYIHNIQ</sequence>
<keyword evidence="5" id="KW-0805">Transcription regulation</keyword>
<evidence type="ECO:0000259" key="10">
    <source>
        <dbReference type="PROSITE" id="PS50110"/>
    </source>
</evidence>
<evidence type="ECO:0000259" key="9">
    <source>
        <dbReference type="PROSITE" id="PS01124"/>
    </source>
</evidence>
<dbReference type="GO" id="GO:0005737">
    <property type="term" value="C:cytoplasm"/>
    <property type="evidence" value="ECO:0007669"/>
    <property type="project" value="UniProtKB-SubCell"/>
</dbReference>
<evidence type="ECO:0000256" key="3">
    <source>
        <dbReference type="ARBA" id="ARBA00022553"/>
    </source>
</evidence>
<evidence type="ECO:0000256" key="5">
    <source>
        <dbReference type="ARBA" id="ARBA00023015"/>
    </source>
</evidence>
<gene>
    <name evidence="12" type="ORF">H7C18_27705</name>
</gene>
<dbReference type="InterPro" id="IPR009057">
    <property type="entry name" value="Homeodomain-like_sf"/>
</dbReference>
<evidence type="ECO:0000259" key="11">
    <source>
        <dbReference type="PROSITE" id="PS50887"/>
    </source>
</evidence>
<dbReference type="GO" id="GO:0043565">
    <property type="term" value="F:sequence-specific DNA binding"/>
    <property type="evidence" value="ECO:0007669"/>
    <property type="project" value="InterPro"/>
</dbReference>
<evidence type="ECO:0000256" key="1">
    <source>
        <dbReference type="ARBA" id="ARBA00004496"/>
    </source>
</evidence>
<protein>
    <submittedName>
        <fullName evidence="12">Response regulator</fullName>
    </submittedName>
</protein>
<evidence type="ECO:0000256" key="7">
    <source>
        <dbReference type="ARBA" id="ARBA00023163"/>
    </source>
</evidence>
<evidence type="ECO:0000313" key="13">
    <source>
        <dbReference type="Proteomes" id="UP000564644"/>
    </source>
</evidence>
<keyword evidence="3 8" id="KW-0597">Phosphoprotein</keyword>
<dbReference type="SMART" id="SM00342">
    <property type="entry name" value="HTH_ARAC"/>
    <property type="match status" value="1"/>
</dbReference>
<dbReference type="PRINTS" id="PR00032">
    <property type="entry name" value="HTHARAC"/>
</dbReference>
<keyword evidence="13" id="KW-1185">Reference proteome</keyword>
<organism evidence="12 13">
    <name type="scientific">Cohnella zeiphila</name>
    <dbReference type="NCBI Taxonomy" id="2761120"/>
    <lineage>
        <taxon>Bacteria</taxon>
        <taxon>Bacillati</taxon>
        <taxon>Bacillota</taxon>
        <taxon>Bacilli</taxon>
        <taxon>Bacillales</taxon>
        <taxon>Paenibacillaceae</taxon>
        <taxon>Cohnella</taxon>
    </lineage>
</organism>
<dbReference type="InterPro" id="IPR020449">
    <property type="entry name" value="Tscrpt_reg_AraC-type_HTH"/>
</dbReference>
<dbReference type="PANTHER" id="PTHR42713:SF3">
    <property type="entry name" value="TRANSCRIPTIONAL REGULATORY PROTEIN HPTR"/>
    <property type="match status" value="1"/>
</dbReference>
<keyword evidence="2" id="KW-0963">Cytoplasm</keyword>
<dbReference type="InterPro" id="IPR051552">
    <property type="entry name" value="HptR"/>
</dbReference>
<dbReference type="InterPro" id="IPR011006">
    <property type="entry name" value="CheY-like_superfamily"/>
</dbReference>
<feature type="modified residue" description="4-aspartylphosphate" evidence="8">
    <location>
        <position position="55"/>
    </location>
</feature>
<dbReference type="PROSITE" id="PS50887">
    <property type="entry name" value="GGDEF"/>
    <property type="match status" value="1"/>
</dbReference>
<dbReference type="RefSeq" id="WP_185132377.1">
    <property type="nucleotide sequence ID" value="NZ_JACJVO010000036.1"/>
</dbReference>
<evidence type="ECO:0000256" key="8">
    <source>
        <dbReference type="PROSITE-ProRule" id="PRU00169"/>
    </source>
</evidence>
<dbReference type="InterPro" id="IPR000160">
    <property type="entry name" value="GGDEF_dom"/>
</dbReference>
<dbReference type="PROSITE" id="PS01124">
    <property type="entry name" value="HTH_ARAC_FAMILY_2"/>
    <property type="match status" value="1"/>
</dbReference>
<dbReference type="SUPFAM" id="SSF52172">
    <property type="entry name" value="CheY-like"/>
    <property type="match status" value="1"/>
</dbReference>
<dbReference type="AlphaFoldDB" id="A0A7X0SRA7"/>
<dbReference type="Proteomes" id="UP000564644">
    <property type="component" value="Unassembled WGS sequence"/>
</dbReference>
<accession>A0A7X0SRA7</accession>
<dbReference type="SMART" id="SM00448">
    <property type="entry name" value="REC"/>
    <property type="match status" value="1"/>
</dbReference>
<dbReference type="Gene3D" id="3.40.50.2300">
    <property type="match status" value="1"/>
</dbReference>
<proteinExistence type="predicted"/>
<dbReference type="PANTHER" id="PTHR42713">
    <property type="entry name" value="HISTIDINE KINASE-RELATED"/>
    <property type="match status" value="1"/>
</dbReference>
<comment type="caution">
    <text evidence="12">The sequence shown here is derived from an EMBL/GenBank/DDBJ whole genome shotgun (WGS) entry which is preliminary data.</text>
</comment>
<dbReference type="Pfam" id="PF12833">
    <property type="entry name" value="HTH_18"/>
    <property type="match status" value="1"/>
</dbReference>
<dbReference type="Gene3D" id="1.10.10.60">
    <property type="entry name" value="Homeodomain-like"/>
    <property type="match status" value="2"/>
</dbReference>
<keyword evidence="6" id="KW-0238">DNA-binding</keyword>
<dbReference type="InterPro" id="IPR041522">
    <property type="entry name" value="CdaR_GGDEF"/>
</dbReference>
<evidence type="ECO:0000256" key="2">
    <source>
        <dbReference type="ARBA" id="ARBA00022490"/>
    </source>
</evidence>
<feature type="domain" description="GGDEF" evidence="11">
    <location>
        <begin position="181"/>
        <end position="307"/>
    </location>
</feature>
<evidence type="ECO:0000256" key="6">
    <source>
        <dbReference type="ARBA" id="ARBA00023125"/>
    </source>
</evidence>
<dbReference type="Pfam" id="PF00072">
    <property type="entry name" value="Response_reg"/>
    <property type="match status" value="1"/>
</dbReference>
<reference evidence="12 13" key="1">
    <citation type="submission" date="2020-08" db="EMBL/GenBank/DDBJ databases">
        <title>Cohnella phylogeny.</title>
        <authorList>
            <person name="Dunlap C."/>
        </authorList>
    </citation>
    <scope>NUCLEOTIDE SEQUENCE [LARGE SCALE GENOMIC DNA]</scope>
    <source>
        <strain evidence="12 13">CBP 2801</strain>
    </source>
</reference>
<dbReference type="EMBL" id="JACJVO010000036">
    <property type="protein sequence ID" value="MBB6734717.1"/>
    <property type="molecule type" value="Genomic_DNA"/>
</dbReference>
<evidence type="ECO:0000313" key="12">
    <source>
        <dbReference type="EMBL" id="MBB6734717.1"/>
    </source>
</evidence>
<feature type="domain" description="HTH araC/xylS-type" evidence="9">
    <location>
        <begin position="434"/>
        <end position="533"/>
    </location>
</feature>
<dbReference type="GO" id="GO:0000160">
    <property type="term" value="P:phosphorelay signal transduction system"/>
    <property type="evidence" value="ECO:0007669"/>
    <property type="project" value="UniProtKB-KW"/>
</dbReference>
<dbReference type="SUPFAM" id="SSF46689">
    <property type="entry name" value="Homeodomain-like"/>
    <property type="match status" value="2"/>
</dbReference>
<dbReference type="InterPro" id="IPR018060">
    <property type="entry name" value="HTH_AraC"/>
</dbReference>
<dbReference type="CDD" id="cd17536">
    <property type="entry name" value="REC_YesN-like"/>
    <property type="match status" value="1"/>
</dbReference>
<keyword evidence="4" id="KW-0902">Two-component regulatory system</keyword>
<evidence type="ECO:0000256" key="4">
    <source>
        <dbReference type="ARBA" id="ARBA00023012"/>
    </source>
</evidence>
<feature type="domain" description="Response regulatory" evidence="10">
    <location>
        <begin position="3"/>
        <end position="120"/>
    </location>
</feature>